<accession>A0A1F7V920</accession>
<dbReference type="AlphaFoldDB" id="A0A1F7V920"/>
<protein>
    <submittedName>
        <fullName evidence="1">Uncharacterized protein</fullName>
    </submittedName>
</protein>
<dbReference type="Proteomes" id="UP000176593">
    <property type="component" value="Unassembled WGS sequence"/>
</dbReference>
<gene>
    <name evidence="1" type="ORF">A3I41_03640</name>
</gene>
<reference evidence="1 2" key="1">
    <citation type="journal article" date="2016" name="Nat. Commun.">
        <title>Thousands of microbial genomes shed light on interconnected biogeochemical processes in an aquifer system.</title>
        <authorList>
            <person name="Anantharaman K."/>
            <person name="Brown C.T."/>
            <person name="Hug L.A."/>
            <person name="Sharon I."/>
            <person name="Castelle C.J."/>
            <person name="Probst A.J."/>
            <person name="Thomas B.C."/>
            <person name="Singh A."/>
            <person name="Wilkins M.J."/>
            <person name="Karaoz U."/>
            <person name="Brodie E.L."/>
            <person name="Williams K.H."/>
            <person name="Hubbard S.S."/>
            <person name="Banfield J.F."/>
        </authorList>
    </citation>
    <scope>NUCLEOTIDE SEQUENCE [LARGE SCALE GENOMIC DNA]</scope>
</reference>
<evidence type="ECO:0000313" key="1">
    <source>
        <dbReference type="EMBL" id="OGL87016.1"/>
    </source>
</evidence>
<dbReference type="EMBL" id="MGEQ01000003">
    <property type="protein sequence ID" value="OGL87016.1"/>
    <property type="molecule type" value="Genomic_DNA"/>
</dbReference>
<proteinExistence type="predicted"/>
<evidence type="ECO:0000313" key="2">
    <source>
        <dbReference type="Proteomes" id="UP000176593"/>
    </source>
</evidence>
<comment type="caution">
    <text evidence="1">The sequence shown here is derived from an EMBL/GenBank/DDBJ whole genome shotgun (WGS) entry which is preliminary data.</text>
</comment>
<organism evidence="1 2">
    <name type="scientific">Candidatus Uhrbacteria bacterium RIFCSPLOWO2_02_FULL_48_18</name>
    <dbReference type="NCBI Taxonomy" id="1802408"/>
    <lineage>
        <taxon>Bacteria</taxon>
        <taxon>Candidatus Uhriibacteriota</taxon>
    </lineage>
</organism>
<name>A0A1F7V920_9BACT</name>
<sequence length="190" mass="21468">MVLVVQAPNRGGKRGHQFLVAHIHPADFDLRLWNGGKSDRLILNLAMLENAAIGRFRSGVDVGQMVKQLTDRYEITHGVTQVELTFALPTQKEVSSAARRMNLEFCTQYVADLEQAIVSNKRHVAAIRNRLSAYRLTLMKPNIMPGIRLHYENVLIADCLRDIRDADLTLRSVRNKLKRARITLASLDSP</sequence>